<dbReference type="GeneID" id="123110454"/>
<evidence type="ECO:0000313" key="4">
    <source>
        <dbReference type="Proteomes" id="UP000019116"/>
    </source>
</evidence>
<dbReference type="Pfam" id="PF07762">
    <property type="entry name" value="DUF1618"/>
    <property type="match status" value="1"/>
</dbReference>
<dbReference type="KEGG" id="taes:123110454"/>
<name>A0A3B6LGH2_WHEAT</name>
<proteinExistence type="predicted"/>
<feature type="region of interest" description="Disordered" evidence="1">
    <location>
        <begin position="1"/>
        <end position="20"/>
    </location>
</feature>
<evidence type="ECO:0000259" key="2">
    <source>
        <dbReference type="Pfam" id="PF07762"/>
    </source>
</evidence>
<dbReference type="PANTHER" id="PTHR33074:SF49">
    <property type="entry name" value="OS07G0258000 PROTEIN"/>
    <property type="match status" value="1"/>
</dbReference>
<dbReference type="InterPro" id="IPR011676">
    <property type="entry name" value="DUF1618"/>
</dbReference>
<keyword evidence="4" id="KW-1185">Reference proteome</keyword>
<feature type="domain" description="DUF1618" evidence="2">
    <location>
        <begin position="229"/>
        <end position="392"/>
    </location>
</feature>
<protein>
    <recommendedName>
        <fullName evidence="2">DUF1618 domain-containing protein</fullName>
    </recommendedName>
</protein>
<dbReference type="Gramene" id="TraesCS5B02G061400.1">
    <property type="protein sequence ID" value="TraesCS5B02G061400.1.cds1"/>
    <property type="gene ID" value="TraesCS5B02G061400"/>
</dbReference>
<dbReference type="Proteomes" id="UP000019116">
    <property type="component" value="Chromosome 5B"/>
</dbReference>
<evidence type="ECO:0000313" key="3">
    <source>
        <dbReference type="EnsemblPlants" id="TraesCS5B02G061400.1.cds1"/>
    </source>
</evidence>
<reference evidence="3" key="1">
    <citation type="submission" date="2018-08" db="EMBL/GenBank/DDBJ databases">
        <authorList>
            <person name="Rossello M."/>
        </authorList>
    </citation>
    <scope>NUCLEOTIDE SEQUENCE [LARGE SCALE GENOMIC DNA]</scope>
    <source>
        <strain evidence="3">cv. Chinese Spring</strain>
    </source>
</reference>
<dbReference type="Gramene" id="TraesNOR5B03G02839880.1">
    <property type="protein sequence ID" value="TraesNOR5B03G02839880.1.CDS1"/>
    <property type="gene ID" value="TraesNOR5B03G02839880"/>
</dbReference>
<dbReference type="Gramene" id="TraesMAC5B03G02814130.1">
    <property type="protein sequence ID" value="TraesMAC5B03G02814130.1.CDS1"/>
    <property type="gene ID" value="TraesMAC5B03G02814130"/>
</dbReference>
<dbReference type="OMA" id="KELPMAN"/>
<accession>A0A3B6LGH2</accession>
<dbReference type="RefSeq" id="XP_044386908.1">
    <property type="nucleotide sequence ID" value="XM_044530973.1"/>
</dbReference>
<dbReference type="EnsemblPlants" id="TraesCS5B02G061400.1">
    <property type="protein sequence ID" value="TraesCS5B02G061400.1.cds1"/>
    <property type="gene ID" value="TraesCS5B02G061400"/>
</dbReference>
<dbReference type="OrthoDB" id="588941at2759"/>
<reference evidence="3" key="2">
    <citation type="submission" date="2018-10" db="UniProtKB">
        <authorList>
            <consortium name="EnsemblPlants"/>
        </authorList>
    </citation>
    <scope>IDENTIFICATION</scope>
</reference>
<dbReference type="Gramene" id="TraesNOR5B03G02839880.2">
    <property type="protein sequence ID" value="TraesNOR5B03G02839880.2.CDS1"/>
    <property type="gene ID" value="TraesNOR5B03G02839880"/>
</dbReference>
<sequence length="444" mass="49612">MAVSSWVPPSLPESSAAASGSGESGLVLLDMWCYIADLPNNTTAEGTTSTGLPIKVTLRAARPPHLSHFCVHCPGLDFRITGPKIVATDAHLVLLCVPIHPNSATGALDWDYFVYSPRAQRLDLLPNPDPICLNDSATALISRQDGAWYAVAALGYANPLYDGGALIRWEFCLHLYRSSSNSKAWISKRLSLNKFKRDKLIPLPAAVDRLYHETEKTITIGGEHGTVAWVDLWRGIFFCDVLKKRPLLRDVPLPVPARSNWDRLLINDDPGYFRDVTISRNKDSIKYVELEFRSIEVLNPATTPVSYTDWVAVKNSSRKSLHVIRDGWKSTTWSMAIPVGLQERWNRDCVFDVKDISLEPCLSDRMAMLSSKTMKELQVGHPILSMDDDVVYLLSETTPKHMDKLALMFAIDVKKSTLRGLAELDVKKFDYLSSFCTSEICRGT</sequence>
<evidence type="ECO:0000256" key="1">
    <source>
        <dbReference type="SAM" id="MobiDB-lite"/>
    </source>
</evidence>
<organism evidence="3">
    <name type="scientific">Triticum aestivum</name>
    <name type="common">Wheat</name>
    <dbReference type="NCBI Taxonomy" id="4565"/>
    <lineage>
        <taxon>Eukaryota</taxon>
        <taxon>Viridiplantae</taxon>
        <taxon>Streptophyta</taxon>
        <taxon>Embryophyta</taxon>
        <taxon>Tracheophyta</taxon>
        <taxon>Spermatophyta</taxon>
        <taxon>Magnoliopsida</taxon>
        <taxon>Liliopsida</taxon>
        <taxon>Poales</taxon>
        <taxon>Poaceae</taxon>
        <taxon>BOP clade</taxon>
        <taxon>Pooideae</taxon>
        <taxon>Triticodae</taxon>
        <taxon>Triticeae</taxon>
        <taxon>Triticinae</taxon>
        <taxon>Triticum</taxon>
    </lineage>
</organism>
<dbReference type="PANTHER" id="PTHR33074">
    <property type="entry name" value="EXPRESSED PROTEIN-RELATED"/>
    <property type="match status" value="1"/>
</dbReference>
<dbReference type="AlphaFoldDB" id="A0A3B6LGH2"/>
<dbReference type="RefSeq" id="XP_044386909.1">
    <property type="nucleotide sequence ID" value="XM_044530974.1"/>
</dbReference>
<gene>
    <name evidence="3" type="primary">LOC123110454</name>
</gene>
<dbReference type="Gramene" id="TraesMAC5B03G02814130.2">
    <property type="protein sequence ID" value="TraesMAC5B03G02814130.2.CDS1"/>
    <property type="gene ID" value="TraesMAC5B03G02814130"/>
</dbReference>
<dbReference type="Gramene" id="TraesCS5B03G0153400.1">
    <property type="protein sequence ID" value="TraesCS5B03G0153400.1.CDS1"/>
    <property type="gene ID" value="TraesCS5B03G0153400"/>
</dbReference>